<accession>A0A8C8RNE1</accession>
<dbReference type="Ensembl" id="ENSPCET00000008048.1">
    <property type="protein sequence ID" value="ENSPCEP00000007772.1"/>
    <property type="gene ID" value="ENSPCEG00000006226.1"/>
</dbReference>
<reference evidence="3" key="2">
    <citation type="submission" date="2025-09" db="UniProtKB">
        <authorList>
            <consortium name="Ensembl"/>
        </authorList>
    </citation>
    <scope>IDENTIFICATION</scope>
</reference>
<keyword evidence="1" id="KW-0238">DNA-binding</keyword>
<sequence>MSKMKRLAYKIPFKLEVVKYAKEHGNRAAKRHFGPPPTEKMIREWRKQEDQLQKLDKTKHTFLSTKMIIYEAKRIAVEKGIKDFTGSPSWCYRFMRRSGLAMRTKTRIAQKMPQEYESKILIFFSCFPALKTGCVLWSGASYGPKNTVISFIGPTSLGEKQTFALHLRS</sequence>
<dbReference type="Proteomes" id="UP000694393">
    <property type="component" value="Unplaced"/>
</dbReference>
<evidence type="ECO:0000313" key="4">
    <source>
        <dbReference type="Proteomes" id="UP000694393"/>
    </source>
</evidence>
<dbReference type="Pfam" id="PF03221">
    <property type="entry name" value="HTH_Tnp_Tc5"/>
    <property type="match status" value="1"/>
</dbReference>
<evidence type="ECO:0000313" key="3">
    <source>
        <dbReference type="Ensembl" id="ENSPCEP00000007772.1"/>
    </source>
</evidence>
<dbReference type="InterPro" id="IPR009057">
    <property type="entry name" value="Homeodomain-like_sf"/>
</dbReference>
<evidence type="ECO:0000259" key="2">
    <source>
        <dbReference type="PROSITE" id="PS51253"/>
    </source>
</evidence>
<keyword evidence="4" id="KW-1185">Reference proteome</keyword>
<dbReference type="SUPFAM" id="SSF46689">
    <property type="entry name" value="Homeodomain-like"/>
    <property type="match status" value="1"/>
</dbReference>
<name>A0A8C8RNE1_9SAUR</name>
<dbReference type="AlphaFoldDB" id="A0A8C8RNE1"/>
<organism evidence="3 4">
    <name type="scientific">Pelusios castaneus</name>
    <name type="common">West African mud turtle</name>
    <dbReference type="NCBI Taxonomy" id="367368"/>
    <lineage>
        <taxon>Eukaryota</taxon>
        <taxon>Metazoa</taxon>
        <taxon>Chordata</taxon>
        <taxon>Craniata</taxon>
        <taxon>Vertebrata</taxon>
        <taxon>Euteleostomi</taxon>
        <taxon>Archelosauria</taxon>
        <taxon>Testudinata</taxon>
        <taxon>Testudines</taxon>
        <taxon>Pleurodira</taxon>
        <taxon>Pelomedusidae</taxon>
        <taxon>Pelusios</taxon>
    </lineage>
</organism>
<evidence type="ECO:0000256" key="1">
    <source>
        <dbReference type="ARBA" id="ARBA00023125"/>
    </source>
</evidence>
<proteinExistence type="predicted"/>
<dbReference type="InterPro" id="IPR006600">
    <property type="entry name" value="HTH_CenpB_DNA-bd_dom"/>
</dbReference>
<feature type="domain" description="HTH CENPB-type" evidence="2">
    <location>
        <begin position="26"/>
        <end position="104"/>
    </location>
</feature>
<protein>
    <recommendedName>
        <fullName evidence="2">HTH CENPB-type domain-containing protein</fullName>
    </recommendedName>
</protein>
<dbReference type="PROSITE" id="PS51253">
    <property type="entry name" value="HTH_CENPB"/>
    <property type="match status" value="1"/>
</dbReference>
<dbReference type="GO" id="GO:0003677">
    <property type="term" value="F:DNA binding"/>
    <property type="evidence" value="ECO:0007669"/>
    <property type="project" value="UniProtKB-KW"/>
</dbReference>
<dbReference type="Gene3D" id="1.10.10.60">
    <property type="entry name" value="Homeodomain-like"/>
    <property type="match status" value="1"/>
</dbReference>
<reference evidence="3" key="1">
    <citation type="submission" date="2025-08" db="UniProtKB">
        <authorList>
            <consortium name="Ensembl"/>
        </authorList>
    </citation>
    <scope>IDENTIFICATION</scope>
</reference>